<gene>
    <name evidence="1" type="ORF">ACJ72_03385</name>
</gene>
<dbReference type="OrthoDB" id="4187810at2759"/>
<dbReference type="EMBL" id="LGUA01000331">
    <property type="protein sequence ID" value="OAX82262.1"/>
    <property type="molecule type" value="Genomic_DNA"/>
</dbReference>
<organism evidence="1 2">
    <name type="scientific">Emergomyces africanus</name>
    <dbReference type="NCBI Taxonomy" id="1955775"/>
    <lineage>
        <taxon>Eukaryota</taxon>
        <taxon>Fungi</taxon>
        <taxon>Dikarya</taxon>
        <taxon>Ascomycota</taxon>
        <taxon>Pezizomycotina</taxon>
        <taxon>Eurotiomycetes</taxon>
        <taxon>Eurotiomycetidae</taxon>
        <taxon>Onygenales</taxon>
        <taxon>Ajellomycetaceae</taxon>
        <taxon>Emergomyces</taxon>
    </lineage>
</organism>
<reference evidence="1 2" key="1">
    <citation type="submission" date="2015-07" db="EMBL/GenBank/DDBJ databases">
        <title>Emmonsia species relationships and genome sequence.</title>
        <authorList>
            <person name="Cuomo C.A."/>
            <person name="Schwartz I.S."/>
            <person name="Kenyon C."/>
            <person name="de Hoog G.S."/>
            <person name="Govender N.P."/>
            <person name="Botha A."/>
            <person name="Moreno L."/>
            <person name="de Vries M."/>
            <person name="Munoz J.F."/>
            <person name="Stielow J.B."/>
        </authorList>
    </citation>
    <scope>NUCLEOTIDE SEQUENCE [LARGE SCALE GENOMIC DNA]</scope>
    <source>
        <strain evidence="1 2">CBS 136260</strain>
    </source>
</reference>
<protein>
    <submittedName>
        <fullName evidence="1">Uncharacterized protein</fullName>
    </submittedName>
</protein>
<accession>A0A1B7NZQ4</accession>
<comment type="caution">
    <text evidence="1">The sequence shown here is derived from an EMBL/GenBank/DDBJ whole genome shotgun (WGS) entry which is preliminary data.</text>
</comment>
<keyword evidence="2" id="KW-1185">Reference proteome</keyword>
<evidence type="ECO:0000313" key="1">
    <source>
        <dbReference type="EMBL" id="OAX82262.1"/>
    </source>
</evidence>
<sequence>MPPFTKGVLESLADPAADYGVEIRYTPRPEARITSSAILDEVSLVLGLYTPIVAQYQPPGSIYYYLLKAASISHNQSLAAAIQKIRAALDLELDMMKATNNTGNLYWTELMYRRLFGSYAIYYVGNSVVLMAKDTTSITEATLSSVIPSSERIFLEFQSCDVNFPLVVNVKFNYMQDLHQYGAIFLRNHEETETSRVNANISTGVHIPALVLSLAELATAVGY</sequence>
<dbReference type="AlphaFoldDB" id="A0A1B7NZQ4"/>
<proteinExistence type="predicted"/>
<dbReference type="Proteomes" id="UP000091918">
    <property type="component" value="Unassembled WGS sequence"/>
</dbReference>
<name>A0A1B7NZQ4_9EURO</name>
<evidence type="ECO:0000313" key="2">
    <source>
        <dbReference type="Proteomes" id="UP000091918"/>
    </source>
</evidence>